<organism evidence="1 2">
    <name type="scientific">Clydaea vesicula</name>
    <dbReference type="NCBI Taxonomy" id="447962"/>
    <lineage>
        <taxon>Eukaryota</taxon>
        <taxon>Fungi</taxon>
        <taxon>Fungi incertae sedis</taxon>
        <taxon>Chytridiomycota</taxon>
        <taxon>Chytridiomycota incertae sedis</taxon>
        <taxon>Chytridiomycetes</taxon>
        <taxon>Lobulomycetales</taxon>
        <taxon>Lobulomycetaceae</taxon>
        <taxon>Clydaea</taxon>
    </lineage>
</organism>
<sequence>MYSSNYVKSECTSTNSDQLTLVESDDCLAATDSEPDEMKDDFTFKQSPSTFNSNFTILSEPRSDFSLSTATLSSSSSNSFVNNNCSSSKASTLNSPILAQNSPNSKPFKKCSYLNTPDFLDTGPDFNLTSNILPLSYECGSPLRMQQIFSPPPTTTQIRDVAISSPESTLSSINESFFPPTPDLQLPVIPSTRELPINFNLCLKDQNPEPNLTDSCQNHAKDQGLSNSICGLLNSLVQEKQMLHSYNFPQRKINFNMGYTMSKCDNTKNTNISEVCQPEVEKPFSRVSKFDVFNFNTYQNFATYPCEMDLKQFLDSVTQSSF</sequence>
<protein>
    <submittedName>
        <fullName evidence="1">Uncharacterized protein</fullName>
    </submittedName>
</protein>
<evidence type="ECO:0000313" key="2">
    <source>
        <dbReference type="Proteomes" id="UP001211065"/>
    </source>
</evidence>
<gene>
    <name evidence="1" type="ORF">HK099_007469</name>
</gene>
<evidence type="ECO:0000313" key="1">
    <source>
        <dbReference type="EMBL" id="KAJ3213300.1"/>
    </source>
</evidence>
<name>A0AAD5TWW0_9FUNG</name>
<dbReference type="Proteomes" id="UP001211065">
    <property type="component" value="Unassembled WGS sequence"/>
</dbReference>
<accession>A0AAD5TWW0</accession>
<reference evidence="1" key="1">
    <citation type="submission" date="2020-05" db="EMBL/GenBank/DDBJ databases">
        <title>Phylogenomic resolution of chytrid fungi.</title>
        <authorList>
            <person name="Stajich J.E."/>
            <person name="Amses K."/>
            <person name="Simmons R."/>
            <person name="Seto K."/>
            <person name="Myers J."/>
            <person name="Bonds A."/>
            <person name="Quandt C.A."/>
            <person name="Barry K."/>
            <person name="Liu P."/>
            <person name="Grigoriev I."/>
            <person name="Longcore J.E."/>
            <person name="James T.Y."/>
        </authorList>
    </citation>
    <scope>NUCLEOTIDE SEQUENCE</scope>
    <source>
        <strain evidence="1">JEL0476</strain>
    </source>
</reference>
<proteinExistence type="predicted"/>
<dbReference type="EMBL" id="JADGJW010000726">
    <property type="protein sequence ID" value="KAJ3213300.1"/>
    <property type="molecule type" value="Genomic_DNA"/>
</dbReference>
<comment type="caution">
    <text evidence="1">The sequence shown here is derived from an EMBL/GenBank/DDBJ whole genome shotgun (WGS) entry which is preliminary data.</text>
</comment>
<keyword evidence="2" id="KW-1185">Reference proteome</keyword>
<dbReference type="AlphaFoldDB" id="A0AAD5TWW0"/>